<gene>
    <name evidence="3" type="ORF">C6Y45_01905</name>
</gene>
<evidence type="ECO:0000256" key="1">
    <source>
        <dbReference type="ARBA" id="ARBA00022801"/>
    </source>
</evidence>
<protein>
    <submittedName>
        <fullName evidence="3">Nitrilase</fullName>
    </submittedName>
</protein>
<dbReference type="Proteomes" id="UP000240509">
    <property type="component" value="Unassembled WGS sequence"/>
</dbReference>
<dbReference type="InterPro" id="IPR003010">
    <property type="entry name" value="C-N_Hydrolase"/>
</dbReference>
<proteinExistence type="predicted"/>
<dbReference type="InterPro" id="IPR050345">
    <property type="entry name" value="Aliph_Amidase/BUP"/>
</dbReference>
<dbReference type="OrthoDB" id="9811121at2"/>
<keyword evidence="4" id="KW-1185">Reference proteome</keyword>
<reference evidence="3 4" key="1">
    <citation type="submission" date="2018-03" db="EMBL/GenBank/DDBJ databases">
        <title>Alkalicoccus saliphilus sp. nov., isolated from a mineral pool.</title>
        <authorList>
            <person name="Zhao B."/>
        </authorList>
    </citation>
    <scope>NUCLEOTIDE SEQUENCE [LARGE SCALE GENOMIC DNA]</scope>
    <source>
        <strain evidence="3 4">6AG</strain>
    </source>
</reference>
<dbReference type="GO" id="GO:0016811">
    <property type="term" value="F:hydrolase activity, acting on carbon-nitrogen (but not peptide) bonds, in linear amides"/>
    <property type="evidence" value="ECO:0007669"/>
    <property type="project" value="TreeGrafter"/>
</dbReference>
<feature type="domain" description="CN hydrolase" evidence="2">
    <location>
        <begin position="3"/>
        <end position="236"/>
    </location>
</feature>
<evidence type="ECO:0000259" key="2">
    <source>
        <dbReference type="PROSITE" id="PS50263"/>
    </source>
</evidence>
<dbReference type="AlphaFoldDB" id="A0A2T4UAB2"/>
<dbReference type="PANTHER" id="PTHR43674:SF2">
    <property type="entry name" value="BETA-UREIDOPROPIONASE"/>
    <property type="match status" value="1"/>
</dbReference>
<organism evidence="3 4">
    <name type="scientific">Alkalicoccus saliphilus</name>
    <dbReference type="NCBI Taxonomy" id="200989"/>
    <lineage>
        <taxon>Bacteria</taxon>
        <taxon>Bacillati</taxon>
        <taxon>Bacillota</taxon>
        <taxon>Bacilli</taxon>
        <taxon>Bacillales</taxon>
        <taxon>Bacillaceae</taxon>
        <taxon>Alkalicoccus</taxon>
    </lineage>
</organism>
<keyword evidence="1" id="KW-0378">Hydrolase</keyword>
<evidence type="ECO:0000313" key="4">
    <source>
        <dbReference type="Proteomes" id="UP000240509"/>
    </source>
</evidence>
<comment type="caution">
    <text evidence="3">The sequence shown here is derived from an EMBL/GenBank/DDBJ whole genome shotgun (WGS) entry which is preliminary data.</text>
</comment>
<dbReference type="Gene3D" id="3.60.110.10">
    <property type="entry name" value="Carbon-nitrogen hydrolase"/>
    <property type="match status" value="1"/>
</dbReference>
<name>A0A2T4UAB2_9BACI</name>
<dbReference type="PROSITE" id="PS50263">
    <property type="entry name" value="CN_HYDROLASE"/>
    <property type="match status" value="1"/>
</dbReference>
<dbReference type="InterPro" id="IPR036526">
    <property type="entry name" value="C-N_Hydrolase_sf"/>
</dbReference>
<sequence length="268" mass="29562">MMIRTAALQLHVKPGDTVENFNKAAGCIREAAAKGADLIVLPELPITGYGLTEENYHSLAEAFSGSLITSFQELARELQTVLVVPFAEKYESRLFISAAIIERTGSLLSVYRKSFLWGNEKRIFSSGKKCYKPVETSLGKIGILICADAEFPEPSRLLALQGADLIVVPSVWSLEAESRWDIQLPARALDNTVFVMGVNTVHEGSCGKSKFVRPDGAVLKEAPRDGESLLIEDLDFTIIKNIRKAVPYLQDLPASFYNFPLIENNPEN</sequence>
<accession>A0A2T4UAB2</accession>
<dbReference type="SUPFAM" id="SSF56317">
    <property type="entry name" value="Carbon-nitrogen hydrolase"/>
    <property type="match status" value="1"/>
</dbReference>
<dbReference type="Pfam" id="PF00795">
    <property type="entry name" value="CN_hydrolase"/>
    <property type="match status" value="1"/>
</dbReference>
<dbReference type="PANTHER" id="PTHR43674">
    <property type="entry name" value="NITRILASE C965.09-RELATED"/>
    <property type="match status" value="1"/>
</dbReference>
<dbReference type="EMBL" id="PZJJ01000002">
    <property type="protein sequence ID" value="PTL40322.1"/>
    <property type="molecule type" value="Genomic_DNA"/>
</dbReference>
<evidence type="ECO:0000313" key="3">
    <source>
        <dbReference type="EMBL" id="PTL40322.1"/>
    </source>
</evidence>